<organism evidence="2 3">
    <name type="scientific">Diversispora epigaea</name>
    <dbReference type="NCBI Taxonomy" id="1348612"/>
    <lineage>
        <taxon>Eukaryota</taxon>
        <taxon>Fungi</taxon>
        <taxon>Fungi incertae sedis</taxon>
        <taxon>Mucoromycota</taxon>
        <taxon>Glomeromycotina</taxon>
        <taxon>Glomeromycetes</taxon>
        <taxon>Diversisporales</taxon>
        <taxon>Diversisporaceae</taxon>
        <taxon>Diversispora</taxon>
    </lineage>
</organism>
<evidence type="ECO:0000313" key="3">
    <source>
        <dbReference type="Proteomes" id="UP000266861"/>
    </source>
</evidence>
<dbReference type="EMBL" id="PQFF01000330">
    <property type="protein sequence ID" value="RHZ59319.1"/>
    <property type="molecule type" value="Genomic_DNA"/>
</dbReference>
<dbReference type="STRING" id="1348612.A0A397H9D3"/>
<dbReference type="InterPro" id="IPR026820">
    <property type="entry name" value="VioB/RebD_dom"/>
</dbReference>
<dbReference type="AlphaFoldDB" id="A0A397H9D3"/>
<protein>
    <recommendedName>
        <fullName evidence="1">Iminophenyl-pyruvate dimer synthase domain-containing protein</fullName>
    </recommendedName>
</protein>
<dbReference type="Gene3D" id="1.20.1260.10">
    <property type="match status" value="1"/>
</dbReference>
<proteinExistence type="predicted"/>
<dbReference type="Proteomes" id="UP000266861">
    <property type="component" value="Unassembled WGS sequence"/>
</dbReference>
<name>A0A397H9D3_9GLOM</name>
<accession>A0A397H9D3</accession>
<evidence type="ECO:0000313" key="2">
    <source>
        <dbReference type="EMBL" id="RHZ59319.1"/>
    </source>
</evidence>
<gene>
    <name evidence="2" type="ORF">Glove_364g3</name>
</gene>
<dbReference type="OrthoDB" id="2411172at2759"/>
<dbReference type="InterPro" id="IPR012347">
    <property type="entry name" value="Ferritin-like"/>
</dbReference>
<keyword evidence="3" id="KW-1185">Reference proteome</keyword>
<comment type="caution">
    <text evidence="2">The sequence shown here is derived from an EMBL/GenBank/DDBJ whole genome shotgun (WGS) entry which is preliminary data.</text>
</comment>
<sequence>MNIIIDRIEKIVIENEKGTEYNEIEKEIKEVDYKRKTDKMDPMMGDMDMFKTWDRLGFVVENDLNVFSEVQRNTYRSLPESQIIESTTLRTLHALLQMALQIELFTIPPYLYAMYSIKPGNMIGDKLRYLIRHVAAEEIPDVDEEHDIKLNTSSFQPGDINVDSIGDLYEAILGCFEKLDSKIKYYTENQLEPGMGYAPCTGKDGLIIIDWRRITIQSRRSGLSFQTFQKCYKLIKNDAGKTYKLWLLLIIQLGRKTYTDPKIQEIAKAFDASYSYLMLMLQNVWDPPEFIEYEKKINDRIIGELPALMHSVLKPIATLLAEIDQHAGATFGFYDFNESKDRPKQPLKDIINSAYEKSE</sequence>
<feature type="domain" description="Iminophenyl-pyruvate dimer synthase" evidence="1">
    <location>
        <begin position="96"/>
        <end position="138"/>
    </location>
</feature>
<evidence type="ECO:0000259" key="1">
    <source>
        <dbReference type="Pfam" id="PF12902"/>
    </source>
</evidence>
<dbReference type="Pfam" id="PF12902">
    <property type="entry name" value="Ferritin-like"/>
    <property type="match status" value="1"/>
</dbReference>
<reference evidence="2 3" key="1">
    <citation type="submission" date="2018-08" db="EMBL/GenBank/DDBJ databases">
        <title>Genome and evolution of the arbuscular mycorrhizal fungus Diversispora epigaea (formerly Glomus versiforme) and its bacterial endosymbionts.</title>
        <authorList>
            <person name="Sun X."/>
            <person name="Fei Z."/>
            <person name="Harrison M."/>
        </authorList>
    </citation>
    <scope>NUCLEOTIDE SEQUENCE [LARGE SCALE GENOMIC DNA]</scope>
    <source>
        <strain evidence="2 3">IT104</strain>
    </source>
</reference>